<dbReference type="Pfam" id="PF01546">
    <property type="entry name" value="Peptidase_M20"/>
    <property type="match status" value="1"/>
</dbReference>
<evidence type="ECO:0000256" key="6">
    <source>
        <dbReference type="ARBA" id="ARBA00016853"/>
    </source>
</evidence>
<dbReference type="UniPathway" id="UPA00034">
    <property type="reaction ID" value="UER00021"/>
</dbReference>
<dbReference type="InterPro" id="IPR050072">
    <property type="entry name" value="Peptidase_M20A"/>
</dbReference>
<dbReference type="eggNOG" id="COG0624">
    <property type="taxonomic scope" value="Bacteria"/>
</dbReference>
<dbReference type="EC" id="3.5.1.18" evidence="5"/>
<dbReference type="InterPro" id="IPR010182">
    <property type="entry name" value="ArgE/DapE"/>
</dbReference>
<dbReference type="PANTHER" id="PTHR43808:SF8">
    <property type="entry name" value="PEPTIDASE M20 DIMERISATION DOMAIN-CONTAINING PROTEIN"/>
    <property type="match status" value="1"/>
</dbReference>
<organism evidence="16 17">
    <name type="scientific">Loigolactobacillus coryniformis subsp. coryniformis KCTC 3167 = DSM 20001</name>
    <dbReference type="NCBI Taxonomy" id="913848"/>
    <lineage>
        <taxon>Bacteria</taxon>
        <taxon>Bacillati</taxon>
        <taxon>Bacillota</taxon>
        <taxon>Bacilli</taxon>
        <taxon>Lactobacillales</taxon>
        <taxon>Lactobacillaceae</taxon>
        <taxon>Loigolactobacillus</taxon>
    </lineage>
</organism>
<evidence type="ECO:0000256" key="13">
    <source>
        <dbReference type="ARBA" id="ARBA00023285"/>
    </source>
</evidence>
<dbReference type="CDD" id="cd08659">
    <property type="entry name" value="M20_ArgE_DapE-like"/>
    <property type="match status" value="1"/>
</dbReference>
<dbReference type="EMBL" id="AZCN01000083">
    <property type="protein sequence ID" value="KRK14431.1"/>
    <property type="molecule type" value="Genomic_DNA"/>
</dbReference>
<dbReference type="AlphaFoldDB" id="A0A0R1EYD9"/>
<dbReference type="Proteomes" id="UP000051181">
    <property type="component" value="Unassembled WGS sequence"/>
</dbReference>
<comment type="catalytic activity">
    <reaction evidence="14">
        <text>N-succinyl-(2S,6S)-2,6-diaminopimelate + H2O = (2S,6S)-2,6-diaminopimelate + succinate</text>
        <dbReference type="Rhea" id="RHEA:22608"/>
        <dbReference type="ChEBI" id="CHEBI:15377"/>
        <dbReference type="ChEBI" id="CHEBI:30031"/>
        <dbReference type="ChEBI" id="CHEBI:57609"/>
        <dbReference type="ChEBI" id="CHEBI:58087"/>
        <dbReference type="EC" id="3.5.1.18"/>
    </reaction>
</comment>
<dbReference type="SUPFAM" id="SSF53187">
    <property type="entry name" value="Zn-dependent exopeptidases"/>
    <property type="match status" value="1"/>
</dbReference>
<dbReference type="InterPro" id="IPR011650">
    <property type="entry name" value="Peptidase_M20_dimer"/>
</dbReference>
<protein>
    <recommendedName>
        <fullName evidence="6">Probable succinyl-diaminopimelate desuccinylase</fullName>
        <ecNumber evidence="5">3.5.1.18</ecNumber>
    </recommendedName>
</protein>
<evidence type="ECO:0000256" key="12">
    <source>
        <dbReference type="ARBA" id="ARBA00023154"/>
    </source>
</evidence>
<feature type="domain" description="Peptidase M20 dimerisation" evidence="15">
    <location>
        <begin position="171"/>
        <end position="275"/>
    </location>
</feature>
<dbReference type="PATRIC" id="fig|913848.6.peg.2465"/>
<evidence type="ECO:0000256" key="1">
    <source>
        <dbReference type="ARBA" id="ARBA00001941"/>
    </source>
</evidence>
<evidence type="ECO:0000256" key="3">
    <source>
        <dbReference type="ARBA" id="ARBA00005130"/>
    </source>
</evidence>
<evidence type="ECO:0000256" key="9">
    <source>
        <dbReference type="ARBA" id="ARBA00022801"/>
    </source>
</evidence>
<comment type="caution">
    <text evidence="16">The sequence shown here is derived from an EMBL/GenBank/DDBJ whole genome shotgun (WGS) entry which is preliminary data.</text>
</comment>
<keyword evidence="8" id="KW-0479">Metal-binding</keyword>
<dbReference type="Gene3D" id="3.40.630.10">
    <property type="entry name" value="Zn peptidases"/>
    <property type="match status" value="1"/>
</dbReference>
<comment type="similarity">
    <text evidence="4">Belongs to the peptidase M20A family.</text>
</comment>
<keyword evidence="13" id="KW-0170">Cobalt</keyword>
<dbReference type="GO" id="GO:0009014">
    <property type="term" value="F:succinyl-diaminopimelate desuccinylase activity"/>
    <property type="evidence" value="ECO:0007669"/>
    <property type="project" value="UniProtKB-EC"/>
</dbReference>
<evidence type="ECO:0000313" key="17">
    <source>
        <dbReference type="Proteomes" id="UP000051181"/>
    </source>
</evidence>
<evidence type="ECO:0000256" key="4">
    <source>
        <dbReference type="ARBA" id="ARBA00006247"/>
    </source>
</evidence>
<evidence type="ECO:0000256" key="7">
    <source>
        <dbReference type="ARBA" id="ARBA00022605"/>
    </source>
</evidence>
<accession>A0A0R1EYD9</accession>
<keyword evidence="12" id="KW-0457">Lysine biosynthesis</keyword>
<proteinExistence type="inferred from homology"/>
<keyword evidence="10" id="KW-0862">Zinc</keyword>
<keyword evidence="11" id="KW-0220">Diaminopimelate biosynthesis</keyword>
<dbReference type="PROSITE" id="PS00759">
    <property type="entry name" value="ARGE_DAPE_CPG2_2"/>
    <property type="match status" value="1"/>
</dbReference>
<keyword evidence="7" id="KW-0028">Amino-acid biosynthesis</keyword>
<evidence type="ECO:0000259" key="15">
    <source>
        <dbReference type="Pfam" id="PF07687"/>
    </source>
</evidence>
<evidence type="ECO:0000256" key="2">
    <source>
        <dbReference type="ARBA" id="ARBA00001947"/>
    </source>
</evidence>
<dbReference type="GO" id="GO:0019877">
    <property type="term" value="P:diaminopimelate biosynthetic process"/>
    <property type="evidence" value="ECO:0007669"/>
    <property type="project" value="UniProtKB-KW"/>
</dbReference>
<comment type="cofactor">
    <cofactor evidence="1">
        <name>Co(2+)</name>
        <dbReference type="ChEBI" id="CHEBI:48828"/>
    </cofactor>
</comment>
<evidence type="ECO:0000256" key="8">
    <source>
        <dbReference type="ARBA" id="ARBA00022723"/>
    </source>
</evidence>
<keyword evidence="9" id="KW-0378">Hydrolase</keyword>
<dbReference type="RefSeq" id="WP_010010380.1">
    <property type="nucleotide sequence ID" value="NZ_AZCN01000083.1"/>
</dbReference>
<evidence type="ECO:0000256" key="14">
    <source>
        <dbReference type="ARBA" id="ARBA00051301"/>
    </source>
</evidence>
<dbReference type="Gene3D" id="3.30.70.360">
    <property type="match status" value="1"/>
</dbReference>
<dbReference type="NCBIfam" id="NF006365">
    <property type="entry name" value="PRK08588.1"/>
    <property type="match status" value="1"/>
</dbReference>
<dbReference type="SUPFAM" id="SSF55031">
    <property type="entry name" value="Bacterial exopeptidase dimerisation domain"/>
    <property type="match status" value="1"/>
</dbReference>
<reference evidence="16 17" key="1">
    <citation type="journal article" date="2015" name="Genome Announc.">
        <title>Expanding the biotechnology potential of lactobacilli through comparative genomics of 213 strains and associated genera.</title>
        <authorList>
            <person name="Sun Z."/>
            <person name="Harris H.M."/>
            <person name="McCann A."/>
            <person name="Guo C."/>
            <person name="Argimon S."/>
            <person name="Zhang W."/>
            <person name="Yang X."/>
            <person name="Jeffery I.B."/>
            <person name="Cooney J.C."/>
            <person name="Kagawa T.F."/>
            <person name="Liu W."/>
            <person name="Song Y."/>
            <person name="Salvetti E."/>
            <person name="Wrobel A."/>
            <person name="Rasinkangas P."/>
            <person name="Parkhill J."/>
            <person name="Rea M.C."/>
            <person name="O'Sullivan O."/>
            <person name="Ritari J."/>
            <person name="Douillard F.P."/>
            <person name="Paul Ross R."/>
            <person name="Yang R."/>
            <person name="Briner A.E."/>
            <person name="Felis G.E."/>
            <person name="de Vos W.M."/>
            <person name="Barrangou R."/>
            <person name="Klaenhammer T.R."/>
            <person name="Caufield P.W."/>
            <person name="Cui Y."/>
            <person name="Zhang H."/>
            <person name="O'Toole P.W."/>
        </authorList>
    </citation>
    <scope>NUCLEOTIDE SEQUENCE [LARGE SCALE GENOMIC DNA]</scope>
    <source>
        <strain evidence="16 17">DSM 20001</strain>
    </source>
</reference>
<evidence type="ECO:0000256" key="5">
    <source>
        <dbReference type="ARBA" id="ARBA00011921"/>
    </source>
</evidence>
<comment type="cofactor">
    <cofactor evidence="2">
        <name>Zn(2+)</name>
        <dbReference type="ChEBI" id="CHEBI:29105"/>
    </cofactor>
</comment>
<dbReference type="PANTHER" id="PTHR43808">
    <property type="entry name" value="ACETYLORNITHINE DEACETYLASE"/>
    <property type="match status" value="1"/>
</dbReference>
<dbReference type="Pfam" id="PF07687">
    <property type="entry name" value="M20_dimer"/>
    <property type="match status" value="1"/>
</dbReference>
<dbReference type="GeneID" id="65918351"/>
<name>A0A0R1EYD9_9LACO</name>
<dbReference type="NCBIfam" id="TIGR01910">
    <property type="entry name" value="DapE-ArgE"/>
    <property type="match status" value="1"/>
</dbReference>
<gene>
    <name evidence="16" type="ORF">FD22_GL002417</name>
</gene>
<sequence>MDKATLIKITQDLIQLDTVNDHEEAVSDYLATLFTANGISTKKLTYAPGRTSLIAEIGDPTSKQVLVFSGHQDTVATGDAADWPYAGPFSGELHAGRIYGRGAADMKSGLAAMATTLIALKDTPLKGRLRFVATVGEEFGAHGARELTEQGYADDFSGLVIGEPTGQKLIYAHSGSIDYTVTSIGKAAHSSLPETGINAITNLVKFITAEAHAFDDVAPHPALGDFVHSVTVIKGGTQVNSIPGYAQLAGNMRPIPSFDNTQAIGRLQTIIDDLNQQPDVNLKLNVDFSFVPVLTAQDDPLVTALQASAQQVTGKELIEDVIHGATDASEFTKSAHKFPVIIFGPGDWSAAHQSNESVSVANIVNTQKIYQALALRQLS</sequence>
<comment type="pathway">
    <text evidence="3">Amino-acid biosynthesis; L-lysine biosynthesis via DAP pathway; LL-2,6-diaminopimelate from (S)-tetrahydrodipicolinate (succinylase route): step 3/3.</text>
</comment>
<evidence type="ECO:0000313" key="16">
    <source>
        <dbReference type="EMBL" id="KRK14431.1"/>
    </source>
</evidence>
<dbReference type="InterPro" id="IPR001261">
    <property type="entry name" value="ArgE/DapE_CS"/>
</dbReference>
<dbReference type="InterPro" id="IPR002933">
    <property type="entry name" value="Peptidase_M20"/>
</dbReference>
<evidence type="ECO:0000256" key="10">
    <source>
        <dbReference type="ARBA" id="ARBA00022833"/>
    </source>
</evidence>
<evidence type="ECO:0000256" key="11">
    <source>
        <dbReference type="ARBA" id="ARBA00022915"/>
    </source>
</evidence>
<dbReference type="GO" id="GO:0046872">
    <property type="term" value="F:metal ion binding"/>
    <property type="evidence" value="ECO:0007669"/>
    <property type="project" value="UniProtKB-KW"/>
</dbReference>
<dbReference type="InterPro" id="IPR036264">
    <property type="entry name" value="Bact_exopeptidase_dim_dom"/>
</dbReference>
<dbReference type="GO" id="GO:0009089">
    <property type="term" value="P:lysine biosynthetic process via diaminopimelate"/>
    <property type="evidence" value="ECO:0007669"/>
    <property type="project" value="UniProtKB-UniPathway"/>
</dbReference>